<keyword evidence="2" id="KW-1185">Reference proteome</keyword>
<comment type="caution">
    <text evidence="1">The sequence shown here is derived from an EMBL/GenBank/DDBJ whole genome shotgun (WGS) entry which is preliminary data.</text>
</comment>
<evidence type="ECO:0000313" key="1">
    <source>
        <dbReference type="EMBL" id="KCZ89596.1"/>
    </source>
</evidence>
<dbReference type="RefSeq" id="WP_035579153.1">
    <property type="nucleotide sequence ID" value="NZ_ARYJ01000003.1"/>
</dbReference>
<dbReference type="eggNOG" id="ENOG50339UJ">
    <property type="taxonomic scope" value="Bacteria"/>
</dbReference>
<dbReference type="STRING" id="1280952.HJA_05072"/>
<dbReference type="Proteomes" id="UP000024816">
    <property type="component" value="Unassembled WGS sequence"/>
</dbReference>
<organism evidence="1 2">
    <name type="scientific">Hyphomonas jannaschiana VP2</name>
    <dbReference type="NCBI Taxonomy" id="1280952"/>
    <lineage>
        <taxon>Bacteria</taxon>
        <taxon>Pseudomonadati</taxon>
        <taxon>Pseudomonadota</taxon>
        <taxon>Alphaproteobacteria</taxon>
        <taxon>Hyphomonadales</taxon>
        <taxon>Hyphomonadaceae</taxon>
        <taxon>Hyphomonas</taxon>
    </lineage>
</organism>
<dbReference type="PATRIC" id="fig|1280952.3.peg.1005"/>
<proteinExistence type="predicted"/>
<name>A0A059FGE3_9PROT</name>
<evidence type="ECO:0000313" key="2">
    <source>
        <dbReference type="Proteomes" id="UP000024816"/>
    </source>
</evidence>
<reference evidence="1 2" key="1">
    <citation type="journal article" date="2014" name="Antonie Van Leeuwenhoek">
        <title>Hyphomonas beringensis sp. nov. and Hyphomonas chukchiensis sp. nov., isolated from surface seawater of the Bering Sea and Chukchi Sea.</title>
        <authorList>
            <person name="Li C."/>
            <person name="Lai Q."/>
            <person name="Li G."/>
            <person name="Dong C."/>
            <person name="Wang J."/>
            <person name="Liao Y."/>
            <person name="Shao Z."/>
        </authorList>
    </citation>
    <scope>NUCLEOTIDE SEQUENCE [LARGE SCALE GENOMIC DNA]</scope>
    <source>
        <strain evidence="1 2">VP2</strain>
    </source>
</reference>
<gene>
    <name evidence="1" type="ORF">HJA_05072</name>
</gene>
<protein>
    <submittedName>
        <fullName evidence="1">Uncharacterized protein</fullName>
    </submittedName>
</protein>
<dbReference type="OrthoDB" id="7619622at2"/>
<accession>A0A059FGE3</accession>
<dbReference type="AlphaFoldDB" id="A0A059FGE3"/>
<sequence length="157" mass="16520">MKDRGNTPIVSDERIIALIETYGSDISAYPEAEQGAAARRMAEAPGLFAQALEEARRLDDVLNLVPEVDVPASLRNSLIADAPKAARTGRAQTGFSRFLPGWLPAGAVASLVMGLLIGVNVSLPASVANADTNDEADAVMYAALGFGNYELMNEAAE</sequence>
<dbReference type="EMBL" id="ARYJ01000003">
    <property type="protein sequence ID" value="KCZ89596.1"/>
    <property type="molecule type" value="Genomic_DNA"/>
</dbReference>